<sequence>MLDAMTLYYFIYTLFAALGLKFRIFSAFLLLDIIVKDPTSQDVINAIVYPRRQLGATALLGFFVVYIFAMIVFQSFSDDFSYTDEGPEGSFPEDCRSLLRCFAVTMMYGLRLSGGIGDIMKHTWSTRLWIDFLYFLIVLIVLLNVIFGIIIDTFGELRNQKGERLRKTVENCFICGLDGLTFD</sequence>
<dbReference type="GeneID" id="20221350"/>
<dbReference type="InterPro" id="IPR015925">
    <property type="entry name" value="Ryanodine_IP3_receptor"/>
</dbReference>
<keyword evidence="3 5" id="KW-1133">Transmembrane helix</keyword>
<dbReference type="RefSeq" id="XP_009041719.1">
    <property type="nucleotide sequence ID" value="XM_009043471.1"/>
</dbReference>
<dbReference type="Pfam" id="PF00520">
    <property type="entry name" value="Ion_trans"/>
    <property type="match status" value="1"/>
</dbReference>
<dbReference type="InterPro" id="IPR005821">
    <property type="entry name" value="Ion_trans_dom"/>
</dbReference>
<dbReference type="PANTHER" id="PTHR13715:SF99">
    <property type="entry name" value="INOSITOL 1,4,5-TRISPHOSPHATE RECEPTOR-LIKE PROTEIN A"/>
    <property type="match status" value="1"/>
</dbReference>
<evidence type="ECO:0000256" key="3">
    <source>
        <dbReference type="ARBA" id="ARBA00022989"/>
    </source>
</evidence>
<keyword evidence="2 5" id="KW-0812">Transmembrane</keyword>
<reference evidence="7 8" key="1">
    <citation type="journal article" date="2011" name="Proc. Natl. Acad. Sci. U.S.A.">
        <title>Niche of harmful alga Aureococcus anophagefferens revealed through ecogenomics.</title>
        <authorList>
            <person name="Gobler C.J."/>
            <person name="Berry D.L."/>
            <person name="Dyhrman S.T."/>
            <person name="Wilhelm S.W."/>
            <person name="Salamov A."/>
            <person name="Lobanov A.V."/>
            <person name="Zhang Y."/>
            <person name="Collier J.L."/>
            <person name="Wurch L.L."/>
            <person name="Kustka A.B."/>
            <person name="Dill B.D."/>
            <person name="Shah M."/>
            <person name="VerBerkmoes N.C."/>
            <person name="Kuo A."/>
            <person name="Terry A."/>
            <person name="Pangilinan J."/>
            <person name="Lindquist E.A."/>
            <person name="Lucas S."/>
            <person name="Paulsen I.T."/>
            <person name="Hattenrath-Lehmann T.K."/>
            <person name="Talmage S.C."/>
            <person name="Walker E.A."/>
            <person name="Koch F."/>
            <person name="Burson A.M."/>
            <person name="Marcoval M.A."/>
            <person name="Tang Y.Z."/>
            <person name="Lecleir G.R."/>
            <person name="Coyne K.J."/>
            <person name="Berg G.M."/>
            <person name="Bertrand E.M."/>
            <person name="Saito M.A."/>
            <person name="Gladyshev V.N."/>
            <person name="Grigoriev I.V."/>
        </authorList>
    </citation>
    <scope>NUCLEOTIDE SEQUENCE [LARGE SCALE GENOMIC DNA]</scope>
    <source>
        <strain evidence="8">CCMP 1984</strain>
    </source>
</reference>
<accession>F0YMU4</accession>
<dbReference type="InParanoid" id="F0YMU4"/>
<dbReference type="KEGG" id="aaf:AURANDRAFT_33820"/>
<comment type="subcellular location">
    <subcellularLocation>
        <location evidence="1">Membrane</location>
        <topology evidence="1">Multi-pass membrane protein</topology>
    </subcellularLocation>
</comment>
<evidence type="ECO:0000256" key="2">
    <source>
        <dbReference type="ARBA" id="ARBA00022692"/>
    </source>
</evidence>
<gene>
    <name evidence="7" type="ORF">AURANDRAFT_33820</name>
</gene>
<feature type="transmembrane region" description="Helical" evidence="5">
    <location>
        <begin position="56"/>
        <end position="77"/>
    </location>
</feature>
<evidence type="ECO:0000256" key="4">
    <source>
        <dbReference type="ARBA" id="ARBA00023136"/>
    </source>
</evidence>
<dbReference type="EMBL" id="GL833167">
    <property type="protein sequence ID" value="EGB03569.1"/>
    <property type="molecule type" value="Genomic_DNA"/>
</dbReference>
<organism evidence="8">
    <name type="scientific">Aureococcus anophagefferens</name>
    <name type="common">Harmful bloom alga</name>
    <dbReference type="NCBI Taxonomy" id="44056"/>
    <lineage>
        <taxon>Eukaryota</taxon>
        <taxon>Sar</taxon>
        <taxon>Stramenopiles</taxon>
        <taxon>Ochrophyta</taxon>
        <taxon>Pelagophyceae</taxon>
        <taxon>Pelagomonadales</taxon>
        <taxon>Pelagomonadaceae</taxon>
        <taxon>Aureococcus</taxon>
    </lineage>
</organism>
<dbReference type="OrthoDB" id="300855at2759"/>
<dbReference type="GO" id="GO:0006816">
    <property type="term" value="P:calcium ion transport"/>
    <property type="evidence" value="ECO:0007669"/>
    <property type="project" value="InterPro"/>
</dbReference>
<dbReference type="Proteomes" id="UP000002729">
    <property type="component" value="Unassembled WGS sequence"/>
</dbReference>
<dbReference type="eggNOG" id="KOG3533">
    <property type="taxonomic scope" value="Eukaryota"/>
</dbReference>
<feature type="transmembrane region" description="Helical" evidence="5">
    <location>
        <begin position="6"/>
        <end position="35"/>
    </location>
</feature>
<feature type="domain" description="Ion transport" evidence="6">
    <location>
        <begin position="22"/>
        <end position="161"/>
    </location>
</feature>
<feature type="transmembrane region" description="Helical" evidence="5">
    <location>
        <begin position="128"/>
        <end position="151"/>
    </location>
</feature>
<evidence type="ECO:0000313" key="8">
    <source>
        <dbReference type="Proteomes" id="UP000002729"/>
    </source>
</evidence>
<keyword evidence="4 5" id="KW-0472">Membrane</keyword>
<proteinExistence type="predicted"/>
<name>F0YMU4_AURAN</name>
<dbReference type="Gene3D" id="1.10.287.70">
    <property type="match status" value="1"/>
</dbReference>
<evidence type="ECO:0000313" key="7">
    <source>
        <dbReference type="EMBL" id="EGB03569.1"/>
    </source>
</evidence>
<dbReference type="GO" id="GO:0016020">
    <property type="term" value="C:membrane"/>
    <property type="evidence" value="ECO:0007669"/>
    <property type="project" value="UniProtKB-SubCell"/>
</dbReference>
<evidence type="ECO:0000259" key="6">
    <source>
        <dbReference type="Pfam" id="PF00520"/>
    </source>
</evidence>
<dbReference type="GO" id="GO:0005216">
    <property type="term" value="F:monoatomic ion channel activity"/>
    <property type="evidence" value="ECO:0007669"/>
    <property type="project" value="InterPro"/>
</dbReference>
<evidence type="ECO:0000256" key="5">
    <source>
        <dbReference type="SAM" id="Phobius"/>
    </source>
</evidence>
<feature type="non-terminal residue" evidence="7">
    <location>
        <position position="183"/>
    </location>
</feature>
<dbReference type="PANTHER" id="PTHR13715">
    <property type="entry name" value="RYANODINE RECEPTOR AND IP3 RECEPTOR"/>
    <property type="match status" value="1"/>
</dbReference>
<dbReference type="AlphaFoldDB" id="F0YMU4"/>
<protein>
    <recommendedName>
        <fullName evidence="6">Ion transport domain-containing protein</fullName>
    </recommendedName>
</protein>
<keyword evidence="8" id="KW-1185">Reference proteome</keyword>
<evidence type="ECO:0000256" key="1">
    <source>
        <dbReference type="ARBA" id="ARBA00004141"/>
    </source>
</evidence>